<reference evidence="3" key="1">
    <citation type="journal article" date="2019" name="Int. J. Syst. Evol. Microbiol.">
        <title>The Global Catalogue of Microorganisms (GCM) 10K type strain sequencing project: providing services to taxonomists for standard genome sequencing and annotation.</title>
        <authorList>
            <consortium name="The Broad Institute Genomics Platform"/>
            <consortium name="The Broad Institute Genome Sequencing Center for Infectious Disease"/>
            <person name="Wu L."/>
            <person name="Ma J."/>
        </authorList>
    </citation>
    <scope>NUCLEOTIDE SEQUENCE [LARGE SCALE GENOMIC DNA]</scope>
    <source>
        <strain evidence="3">NBRC 106348</strain>
    </source>
</reference>
<keyword evidence="3" id="KW-1185">Reference proteome</keyword>
<evidence type="ECO:0000256" key="1">
    <source>
        <dbReference type="SAM" id="MobiDB-lite"/>
    </source>
</evidence>
<name>A0ABQ6HZ52_9MICO</name>
<feature type="compositionally biased region" description="Basic and acidic residues" evidence="1">
    <location>
        <begin position="33"/>
        <end position="49"/>
    </location>
</feature>
<comment type="caution">
    <text evidence="2">The sequence shown here is derived from an EMBL/GenBank/DDBJ whole genome shotgun (WGS) entry which is preliminary data.</text>
</comment>
<feature type="region of interest" description="Disordered" evidence="1">
    <location>
        <begin position="1"/>
        <end position="20"/>
    </location>
</feature>
<feature type="region of interest" description="Disordered" evidence="1">
    <location>
        <begin position="25"/>
        <end position="51"/>
    </location>
</feature>
<protein>
    <submittedName>
        <fullName evidence="2">Uncharacterized protein</fullName>
    </submittedName>
</protein>
<evidence type="ECO:0000313" key="2">
    <source>
        <dbReference type="EMBL" id="GMA22815.1"/>
    </source>
</evidence>
<dbReference type="EMBL" id="BSUK01000001">
    <property type="protein sequence ID" value="GMA22815.1"/>
    <property type="molecule type" value="Genomic_DNA"/>
</dbReference>
<feature type="region of interest" description="Disordered" evidence="1">
    <location>
        <begin position="89"/>
        <end position="170"/>
    </location>
</feature>
<organism evidence="2 3">
    <name type="scientific">Luteimicrobium album</name>
    <dbReference type="NCBI Taxonomy" id="1054550"/>
    <lineage>
        <taxon>Bacteria</taxon>
        <taxon>Bacillati</taxon>
        <taxon>Actinomycetota</taxon>
        <taxon>Actinomycetes</taxon>
        <taxon>Micrococcales</taxon>
        <taxon>Luteimicrobium</taxon>
    </lineage>
</organism>
<gene>
    <name evidence="2" type="ORF">GCM10025864_05740</name>
</gene>
<accession>A0ABQ6HZ52</accession>
<proteinExistence type="predicted"/>
<dbReference type="Proteomes" id="UP001157091">
    <property type="component" value="Unassembled WGS sequence"/>
</dbReference>
<sequence length="239" mass="25001">MDRAGPAGPRPPGGGDRARGEVVEVAQLGREPGGGRHVDREPGRSREDPDLVGGLVGARAAQLVGAVGGEEQQGDARVVRLEDGRVEVRDRRARRRHDRDRFGHPSAQRAPAGEAEREEPGVALVDADVQVEAPGVGEGARRVRERGTAGAGGDDDVPQPLRDEGVEQAPGRCHGGRVAWCGVLGVHVSRLSAPGYCLRPDGHSRAPPRVSGSCRPRYPVAAGSGVPCRPGRAVLQAAE</sequence>
<evidence type="ECO:0000313" key="3">
    <source>
        <dbReference type="Proteomes" id="UP001157091"/>
    </source>
</evidence>